<dbReference type="Proteomes" id="UP001321445">
    <property type="component" value="Chromosome"/>
</dbReference>
<evidence type="ECO:0000313" key="2">
    <source>
        <dbReference type="EMBL" id="BDY11823.1"/>
    </source>
</evidence>
<gene>
    <name evidence="2" type="ORF">HCR_01350</name>
</gene>
<organism evidence="2 3">
    <name type="scientific">Hydrogenimonas cancrithermarum</name>
    <dbReference type="NCBI Taxonomy" id="2993563"/>
    <lineage>
        <taxon>Bacteria</taxon>
        <taxon>Pseudomonadati</taxon>
        <taxon>Campylobacterota</taxon>
        <taxon>Epsilonproteobacteria</taxon>
        <taxon>Campylobacterales</taxon>
        <taxon>Hydrogenimonadaceae</taxon>
        <taxon>Hydrogenimonas</taxon>
    </lineage>
</organism>
<accession>A0ABM8FHW6</accession>
<feature type="chain" id="PRO_5047476404" description="Lipoprotein" evidence="1">
    <location>
        <begin position="22"/>
        <end position="156"/>
    </location>
</feature>
<sequence>MKKITMLVMVAFAAISFIGCAASGTRVKVPSNLGSEFKVIDKGNRVYNIRTSELHKWKPSERVSVAMRAIDFAKRYGKANGYKYMAIVNEGTNNLSGFPINDSRSMKKYLSLYKTKNYNPKAIQGSGRDAIIKNGALNLKVSYFKSSIPGMFLWKI</sequence>
<dbReference type="EMBL" id="AP027370">
    <property type="protein sequence ID" value="BDY11823.1"/>
    <property type="molecule type" value="Genomic_DNA"/>
</dbReference>
<keyword evidence="1" id="KW-0732">Signal</keyword>
<evidence type="ECO:0000256" key="1">
    <source>
        <dbReference type="SAM" id="SignalP"/>
    </source>
</evidence>
<dbReference type="PROSITE" id="PS51257">
    <property type="entry name" value="PROKAR_LIPOPROTEIN"/>
    <property type="match status" value="1"/>
</dbReference>
<feature type="signal peptide" evidence="1">
    <location>
        <begin position="1"/>
        <end position="21"/>
    </location>
</feature>
<name>A0ABM8FHW6_9BACT</name>
<protein>
    <recommendedName>
        <fullName evidence="4">Lipoprotein</fullName>
    </recommendedName>
</protein>
<proteinExistence type="predicted"/>
<dbReference type="RefSeq" id="WP_286337037.1">
    <property type="nucleotide sequence ID" value="NZ_AP027370.1"/>
</dbReference>
<evidence type="ECO:0008006" key="4">
    <source>
        <dbReference type="Google" id="ProtNLM"/>
    </source>
</evidence>
<reference evidence="2 3" key="1">
    <citation type="submission" date="2023-03" db="EMBL/GenBank/DDBJ databases">
        <title>Description of Hydrogenimonas sp. ISO32.</title>
        <authorList>
            <person name="Mino S."/>
            <person name="Fukazawa S."/>
            <person name="Sawabe T."/>
        </authorList>
    </citation>
    <scope>NUCLEOTIDE SEQUENCE [LARGE SCALE GENOMIC DNA]</scope>
    <source>
        <strain evidence="2 3">ISO32</strain>
    </source>
</reference>
<evidence type="ECO:0000313" key="3">
    <source>
        <dbReference type="Proteomes" id="UP001321445"/>
    </source>
</evidence>
<keyword evidence="3" id="KW-1185">Reference proteome</keyword>